<organism evidence="3 4">
    <name type="scientific">Ceraceosorus bombacis</name>
    <dbReference type="NCBI Taxonomy" id="401625"/>
    <lineage>
        <taxon>Eukaryota</taxon>
        <taxon>Fungi</taxon>
        <taxon>Dikarya</taxon>
        <taxon>Basidiomycota</taxon>
        <taxon>Ustilaginomycotina</taxon>
        <taxon>Exobasidiomycetes</taxon>
        <taxon>Ceraceosorales</taxon>
        <taxon>Ceraceosoraceae</taxon>
        <taxon>Ceraceosorus</taxon>
    </lineage>
</organism>
<name>A0A0P1BLB1_9BASI</name>
<dbReference type="Proteomes" id="UP000054845">
    <property type="component" value="Unassembled WGS sequence"/>
</dbReference>
<dbReference type="EMBL" id="CCYA01000391">
    <property type="protein sequence ID" value="CEH16718.1"/>
    <property type="molecule type" value="Genomic_DNA"/>
</dbReference>
<evidence type="ECO:0000256" key="2">
    <source>
        <dbReference type="SAM" id="Phobius"/>
    </source>
</evidence>
<feature type="transmembrane region" description="Helical" evidence="2">
    <location>
        <begin position="313"/>
        <end position="335"/>
    </location>
</feature>
<feature type="region of interest" description="Disordered" evidence="1">
    <location>
        <begin position="460"/>
        <end position="495"/>
    </location>
</feature>
<dbReference type="OrthoDB" id="3357304at2759"/>
<feature type="transmembrane region" description="Helical" evidence="2">
    <location>
        <begin position="280"/>
        <end position="301"/>
    </location>
</feature>
<feature type="compositionally biased region" description="Basic and acidic residues" evidence="1">
    <location>
        <begin position="672"/>
        <end position="681"/>
    </location>
</feature>
<accession>A0A0P1BLB1</accession>
<feature type="compositionally biased region" description="Basic and acidic residues" evidence="1">
    <location>
        <begin position="543"/>
        <end position="565"/>
    </location>
</feature>
<dbReference type="AlphaFoldDB" id="A0A0P1BLB1"/>
<keyword evidence="2" id="KW-1133">Transmembrane helix</keyword>
<feature type="transmembrane region" description="Helical" evidence="2">
    <location>
        <begin position="224"/>
        <end position="246"/>
    </location>
</feature>
<proteinExistence type="predicted"/>
<reference evidence="3 4" key="1">
    <citation type="submission" date="2014-09" db="EMBL/GenBank/DDBJ databases">
        <authorList>
            <person name="Magalhaes I.L.F."/>
            <person name="Oliveira U."/>
            <person name="Santos F.R."/>
            <person name="Vidigal T.H.D.A."/>
            <person name="Brescovit A.D."/>
            <person name="Santos A.J."/>
        </authorList>
    </citation>
    <scope>NUCLEOTIDE SEQUENCE [LARGE SCALE GENOMIC DNA]</scope>
</reference>
<protein>
    <submittedName>
        <fullName evidence="3">Uncharacterized protein</fullName>
    </submittedName>
</protein>
<keyword evidence="2" id="KW-0472">Membrane</keyword>
<feature type="transmembrane region" description="Helical" evidence="2">
    <location>
        <begin position="347"/>
        <end position="371"/>
    </location>
</feature>
<evidence type="ECO:0000256" key="1">
    <source>
        <dbReference type="SAM" id="MobiDB-lite"/>
    </source>
</evidence>
<keyword evidence="4" id="KW-1185">Reference proteome</keyword>
<feature type="region of interest" description="Disordered" evidence="1">
    <location>
        <begin position="510"/>
        <end position="603"/>
    </location>
</feature>
<keyword evidence="2" id="KW-0812">Transmembrane</keyword>
<evidence type="ECO:0000313" key="3">
    <source>
        <dbReference type="EMBL" id="CEH16718.1"/>
    </source>
</evidence>
<feature type="region of interest" description="Disordered" evidence="1">
    <location>
        <begin position="672"/>
        <end position="907"/>
    </location>
</feature>
<feature type="transmembrane region" description="Helical" evidence="2">
    <location>
        <begin position="383"/>
        <end position="403"/>
    </location>
</feature>
<feature type="compositionally biased region" description="Polar residues" evidence="1">
    <location>
        <begin position="585"/>
        <end position="599"/>
    </location>
</feature>
<feature type="transmembrane region" description="Helical" evidence="2">
    <location>
        <begin position="192"/>
        <end position="212"/>
    </location>
</feature>
<feature type="compositionally biased region" description="Polar residues" evidence="1">
    <location>
        <begin position="719"/>
        <end position="757"/>
    </location>
</feature>
<evidence type="ECO:0000313" key="4">
    <source>
        <dbReference type="Proteomes" id="UP000054845"/>
    </source>
</evidence>
<sequence>MYAPGRVDSDLSTDWLGHAHKRSRRITPLTFKKRRSGASSSNMRRRSIWLIALACAAILCAKPTLAREEASVNFQSRDVLAARQASSQSEALGSTSGSLSALPSEATEGITFVPSNTLSNGSSISTLGPGEATSTILYPTSSSDGSDEDSVAQLPTGVSRMEGQPTPTSSGQPHDPLLAIMPDFAFSMPAQIVANGINLALVTILGIHLLFTAQYHYPLSSRNYLLQAVSTAMLLISLSVQLNIVLRKLHHQSHTWPYMFAYIGVQIPPQDGTWTTVQEAFFLLMRACTTALAHLTHIQFLTLLFPSALEARLILWMLGPLALAASGMEFTALSSSDDVKTSDLGDAIRNICNSTLTLLYTSALLIWGLLVNRRRAWRTDGGTAAFGGGSVGLAIINTAISFVEIAFDRVWWLPDMCWTLTIWQSWLGFWWWVGSGMGIGEVEDRVERQERLRKREERIKRKRDREERHRRKAEAAAATAAANGTEAGSGADGDTALIGHMRRFKDKMVGETNARLRRPHHGSSSEPNEEIELEGVSGSEARNAAERRHSPEADLRGVEVHDEARNGPPGTVVGSNNPADDALTTAGSSSDTHPTSTSAPGWFQPLGQALISYTPSWITRRYNRLRRAHEVAARRAATEQSVLRDQMLHASRSTNGPGLRHMMFDPRIERRMGMDEGEARRSNSARRSATQVRHVPALGLDGHAGAANLSAEATESMGRDSSGTLSGEGTGNATSTDQRTSSSESRNRDTPQASPTMTFREVGQTTSARSSSREQSRSRTRSAHHLSTPPSAVAQEARPTTTTTTGSENPFSTPRIEARGAGARPHEEDWLDEGPVIISGGGRADDYDDPPASRAGAPSGRERQFAESQASATARHDPTRGDAGTSPRWAFANSIRQLRRTDRSHYP</sequence>
<dbReference type="STRING" id="401625.A0A0P1BLB1"/>